<name>A0A848MVJ3_ENTMU</name>
<evidence type="ECO:0000256" key="1">
    <source>
        <dbReference type="SAM" id="Phobius"/>
    </source>
</evidence>
<feature type="transmembrane region" description="Helical" evidence="1">
    <location>
        <begin position="66"/>
        <end position="89"/>
    </location>
</feature>
<keyword evidence="1" id="KW-0812">Transmembrane</keyword>
<reference evidence="3 5" key="2">
    <citation type="submission" date="2020-04" db="EMBL/GenBank/DDBJ databases">
        <authorList>
            <person name="Abaymova A."/>
            <person name="Teymurazov M."/>
            <person name="Tazyna O."/>
            <person name="Chatushin Y."/>
            <person name="Svetoch E."/>
            <person name="Pereligyn V."/>
            <person name="Pohylenko V."/>
            <person name="Platonov M."/>
            <person name="Kartsev N."/>
            <person name="Skryabin Y."/>
            <person name="Sizova A."/>
            <person name="Solomentsev V."/>
            <person name="Kislichkina A."/>
            <person name="Bogun A."/>
        </authorList>
    </citation>
    <scope>NUCLEOTIDE SEQUENCE [LARGE SCALE GENOMIC DNA]</scope>
    <source>
        <strain evidence="3">SCPM-O-B-8398</strain>
        <strain evidence="5">SCPM-O-B-8398 (E28)</strain>
    </source>
</reference>
<evidence type="ECO:0000313" key="5">
    <source>
        <dbReference type="Proteomes" id="UP000557857"/>
    </source>
</evidence>
<keyword evidence="1" id="KW-1133">Transmembrane helix</keyword>
<dbReference type="RefSeq" id="WP_169058396.1">
    <property type="nucleotide sequence ID" value="NZ_AP019810.1"/>
</dbReference>
<gene>
    <name evidence="2" type="ORF">EM151A_2417</name>
    <name evidence="3" type="ORF">HI921_04985</name>
</gene>
<evidence type="ECO:0000313" key="2">
    <source>
        <dbReference type="EMBL" id="BBM15598.1"/>
    </source>
</evidence>
<proteinExistence type="predicted"/>
<keyword evidence="1" id="KW-0472">Membrane</keyword>
<dbReference type="Proteomes" id="UP000557857">
    <property type="component" value="Unassembled WGS sequence"/>
</dbReference>
<dbReference type="EMBL" id="JABCAG010000010">
    <property type="protein sequence ID" value="NMP57829.1"/>
    <property type="molecule type" value="Genomic_DNA"/>
</dbReference>
<protein>
    <submittedName>
        <fullName evidence="3">Uncharacterized protein</fullName>
    </submittedName>
</protein>
<dbReference type="EMBL" id="AP019810">
    <property type="protein sequence ID" value="BBM15598.1"/>
    <property type="molecule type" value="Genomic_DNA"/>
</dbReference>
<sequence length="125" mass="14665">MNTIIIVLVSMLIYYSGLMYLSYSAFRKSKIKIGFVTMLFIPIFILKNYIMIAYKHKDNSKIRNHAILEFFFGYNTGLAILVEVVRFGFEKKYITSEKKERNGISTLITKVKDIFSNTLDEYLVY</sequence>
<organism evidence="3 5">
    <name type="scientific">Enterococcus mundtii</name>
    <dbReference type="NCBI Taxonomy" id="53346"/>
    <lineage>
        <taxon>Bacteria</taxon>
        <taxon>Bacillati</taxon>
        <taxon>Bacillota</taxon>
        <taxon>Bacilli</taxon>
        <taxon>Lactobacillales</taxon>
        <taxon>Enterococcaceae</taxon>
        <taxon>Enterococcus</taxon>
    </lineage>
</organism>
<feature type="transmembrane region" description="Helical" evidence="1">
    <location>
        <begin position="33"/>
        <end position="54"/>
    </location>
</feature>
<dbReference type="Proteomes" id="UP000509460">
    <property type="component" value="Chromosome"/>
</dbReference>
<feature type="transmembrane region" description="Helical" evidence="1">
    <location>
        <begin position="6"/>
        <end position="26"/>
    </location>
</feature>
<evidence type="ECO:0000313" key="3">
    <source>
        <dbReference type="EMBL" id="NMP57829.1"/>
    </source>
</evidence>
<accession>A0A848MVJ3</accession>
<reference evidence="2 4" key="1">
    <citation type="submission" date="2019-07" db="EMBL/GenBank/DDBJ databases">
        <title>antibiotic susceptibility of plant-derived lactic acid bacteria.</title>
        <authorList>
            <person name="Sugiyama M."/>
            <person name="Noda M."/>
        </authorList>
    </citation>
    <scope>NUCLEOTIDE SEQUENCE [LARGE SCALE GENOMIC DNA]</scope>
    <source>
        <strain evidence="2 4">15-1A</strain>
    </source>
</reference>
<dbReference type="AlphaFoldDB" id="A0A848MVJ3"/>
<evidence type="ECO:0000313" key="4">
    <source>
        <dbReference type="Proteomes" id="UP000509460"/>
    </source>
</evidence>